<protein>
    <submittedName>
        <fullName evidence="1">Uncharacterized protein</fullName>
    </submittedName>
</protein>
<dbReference type="EMBL" id="JANFNG010000034">
    <property type="protein sequence ID" value="MCQ4084363.1"/>
    <property type="molecule type" value="Genomic_DNA"/>
</dbReference>
<dbReference type="Pfam" id="PF19953">
    <property type="entry name" value="EACC1"/>
    <property type="match status" value="1"/>
</dbReference>
<dbReference type="Proteomes" id="UP001057702">
    <property type="component" value="Unassembled WGS sequence"/>
</dbReference>
<organism evidence="1 2">
    <name type="scientific">Streptomyces humicola</name>
    <dbReference type="NCBI Taxonomy" id="2953240"/>
    <lineage>
        <taxon>Bacteria</taxon>
        <taxon>Bacillati</taxon>
        <taxon>Actinomycetota</taxon>
        <taxon>Actinomycetes</taxon>
        <taxon>Kitasatosporales</taxon>
        <taxon>Streptomycetaceae</taxon>
        <taxon>Streptomyces</taxon>
    </lineage>
</organism>
<proteinExistence type="predicted"/>
<dbReference type="InterPro" id="IPR045428">
    <property type="entry name" value="EACC1"/>
</dbReference>
<reference evidence="1" key="1">
    <citation type="submission" date="2022-06" db="EMBL/GenBank/DDBJ databases">
        <title>Draft genome sequence of Streptomyces sp. RB6PN25 isolated from peat swamp forest in Thailand.</title>
        <authorList>
            <person name="Duangmal K."/>
            <person name="Klaysubun C."/>
        </authorList>
    </citation>
    <scope>NUCLEOTIDE SEQUENCE</scope>
    <source>
        <strain evidence="1">RB6PN25</strain>
    </source>
</reference>
<comment type="caution">
    <text evidence="1">The sequence shown here is derived from an EMBL/GenBank/DDBJ whole genome shotgun (WGS) entry which is preliminary data.</text>
</comment>
<sequence length="88" mass="9255">MTITDRGGRVGEVRARIALSGGDDVGERAALWDWLHDEPELRGGIAWEKPPPDPTHLGGAMEVLTVALGSGGAGVALAKSLVTWLQKL</sequence>
<accession>A0ABT1Q354</accession>
<dbReference type="RefSeq" id="WP_255923429.1">
    <property type="nucleotide sequence ID" value="NZ_JANFNG010000034.1"/>
</dbReference>
<evidence type="ECO:0000313" key="1">
    <source>
        <dbReference type="EMBL" id="MCQ4084363.1"/>
    </source>
</evidence>
<name>A0ABT1Q354_9ACTN</name>
<gene>
    <name evidence="1" type="ORF">NGB36_28225</name>
</gene>
<keyword evidence="2" id="KW-1185">Reference proteome</keyword>
<evidence type="ECO:0000313" key="2">
    <source>
        <dbReference type="Proteomes" id="UP001057702"/>
    </source>
</evidence>